<name>A0AA48HET6_9ALTE</name>
<dbReference type="AlphaFoldDB" id="A0AA48HET6"/>
<reference evidence="1" key="1">
    <citation type="submission" date="2023-01" db="EMBL/GenBank/DDBJ databases">
        <title>Complete genome sequence of Planctobacterium marinum strain Dej080120_11.</title>
        <authorList>
            <person name="Ueki S."/>
            <person name="Maruyama F."/>
        </authorList>
    </citation>
    <scope>NUCLEOTIDE SEQUENCE</scope>
    <source>
        <strain evidence="1">Dej080120_11</strain>
    </source>
</reference>
<dbReference type="Proteomes" id="UP001333710">
    <property type="component" value="Chromosome"/>
</dbReference>
<evidence type="ECO:0000313" key="2">
    <source>
        <dbReference type="Proteomes" id="UP001333710"/>
    </source>
</evidence>
<dbReference type="RefSeq" id="WP_338291633.1">
    <property type="nucleotide sequence ID" value="NZ_AP027272.1"/>
</dbReference>
<protein>
    <submittedName>
        <fullName evidence="1">Uncharacterized protein</fullName>
    </submittedName>
</protein>
<dbReference type="EMBL" id="AP027272">
    <property type="protein sequence ID" value="BDX05648.1"/>
    <property type="molecule type" value="Genomic_DNA"/>
</dbReference>
<sequence>MAQWKSVAGIIVQGHQVASGKAKDSPYPDGSIPLQMPFFRELGLDLSQCFPGTLNVAITPHKFKMLRPSHIFEKVEWIAGFNAETFSFAECKLVFGEISMRGYVHYPHPETKTQHFHNDQLLEVLCPFVEGIRYGDKVRLEYLQEQIDVSEQ</sequence>
<gene>
    <name evidence="1" type="ORF">MACH26_11690</name>
</gene>
<accession>A0AA48HET6</accession>
<keyword evidence="2" id="KW-1185">Reference proteome</keyword>
<evidence type="ECO:0000313" key="1">
    <source>
        <dbReference type="EMBL" id="BDX05648.1"/>
    </source>
</evidence>
<dbReference type="KEGG" id="pmaw:MACH26_11690"/>
<organism evidence="1 2">
    <name type="scientific">Planctobacterium marinum</name>
    <dbReference type="NCBI Taxonomy" id="1631968"/>
    <lineage>
        <taxon>Bacteria</taxon>
        <taxon>Pseudomonadati</taxon>
        <taxon>Pseudomonadota</taxon>
        <taxon>Gammaproteobacteria</taxon>
        <taxon>Alteromonadales</taxon>
        <taxon>Alteromonadaceae</taxon>
        <taxon>Planctobacterium</taxon>
    </lineage>
</organism>
<proteinExistence type="predicted"/>